<dbReference type="EMBL" id="JBGFUD010025760">
    <property type="protein sequence ID" value="MFH4985004.1"/>
    <property type="molecule type" value="Genomic_DNA"/>
</dbReference>
<dbReference type="AlphaFoldDB" id="A0ABD6EYE7"/>
<organism evidence="1 2">
    <name type="scientific">Gnathostoma spinigerum</name>
    <dbReference type="NCBI Taxonomy" id="75299"/>
    <lineage>
        <taxon>Eukaryota</taxon>
        <taxon>Metazoa</taxon>
        <taxon>Ecdysozoa</taxon>
        <taxon>Nematoda</taxon>
        <taxon>Chromadorea</taxon>
        <taxon>Rhabditida</taxon>
        <taxon>Spirurina</taxon>
        <taxon>Gnathostomatomorpha</taxon>
        <taxon>Gnathostomatoidea</taxon>
        <taxon>Gnathostomatidae</taxon>
        <taxon>Gnathostoma</taxon>
    </lineage>
</organism>
<gene>
    <name evidence="1" type="ORF">AB6A40_011713</name>
</gene>
<name>A0ABD6EYE7_9BILA</name>
<protein>
    <submittedName>
        <fullName evidence="1">Uncharacterized protein</fullName>
    </submittedName>
</protein>
<proteinExistence type="predicted"/>
<evidence type="ECO:0000313" key="1">
    <source>
        <dbReference type="EMBL" id="MFH4985004.1"/>
    </source>
</evidence>
<sequence>MALLNPASISLRSGSQTEEITDAAVELQKRNASEAVTEVSSADEQNEVIDSIVTNEVATESGSRTEVLSQNEAVSHTYNVIRKPG</sequence>
<comment type="caution">
    <text evidence="1">The sequence shown here is derived from an EMBL/GenBank/DDBJ whole genome shotgun (WGS) entry which is preliminary data.</text>
</comment>
<accession>A0ABD6EYE7</accession>
<dbReference type="Proteomes" id="UP001608902">
    <property type="component" value="Unassembled WGS sequence"/>
</dbReference>
<reference evidence="1 2" key="1">
    <citation type="submission" date="2024-08" db="EMBL/GenBank/DDBJ databases">
        <title>Gnathostoma spinigerum genome.</title>
        <authorList>
            <person name="Gonzalez-Bertolin B."/>
            <person name="Monzon S."/>
            <person name="Zaballos A."/>
            <person name="Jimenez P."/>
            <person name="Dekumyoy P."/>
            <person name="Varona S."/>
            <person name="Cuesta I."/>
            <person name="Sumanam S."/>
            <person name="Adisakwattana P."/>
            <person name="Gasser R.B."/>
            <person name="Hernandez-Gonzalez A."/>
            <person name="Young N.D."/>
            <person name="Perteguer M.J."/>
        </authorList>
    </citation>
    <scope>NUCLEOTIDE SEQUENCE [LARGE SCALE GENOMIC DNA]</scope>
    <source>
        <strain evidence="1">AL3</strain>
        <tissue evidence="1">Liver</tissue>
    </source>
</reference>
<evidence type="ECO:0000313" key="2">
    <source>
        <dbReference type="Proteomes" id="UP001608902"/>
    </source>
</evidence>
<keyword evidence="2" id="KW-1185">Reference proteome</keyword>